<dbReference type="FunFam" id="3.30.300.30:FF:000006">
    <property type="entry name" value="Long-chain-fatty-acid--CoA ligase FadD"/>
    <property type="match status" value="1"/>
</dbReference>
<comment type="pathway">
    <text evidence="3">Lipid metabolism; fatty acid beta-oxidation.</text>
</comment>
<dbReference type="STRING" id="316056.RPC_4074"/>
<keyword evidence="7" id="KW-0276">Fatty acid metabolism</keyword>
<dbReference type="EC" id="6.2.1.3" evidence="12"/>
<evidence type="ECO:0000313" key="18">
    <source>
        <dbReference type="EMBL" id="ABD89600.1"/>
    </source>
</evidence>
<evidence type="ECO:0000256" key="14">
    <source>
        <dbReference type="ARBA" id="ARBA00042773"/>
    </source>
</evidence>
<evidence type="ECO:0000256" key="13">
    <source>
        <dbReference type="ARBA" id="ARBA00039545"/>
    </source>
</evidence>
<evidence type="ECO:0000256" key="5">
    <source>
        <dbReference type="ARBA" id="ARBA00022598"/>
    </source>
</evidence>
<dbReference type="GO" id="GO:0004467">
    <property type="term" value="F:long-chain fatty acid-CoA ligase activity"/>
    <property type="evidence" value="ECO:0007669"/>
    <property type="project" value="UniProtKB-EC"/>
</dbReference>
<comment type="cofactor">
    <cofactor evidence="1">
        <name>Mg(2+)</name>
        <dbReference type="ChEBI" id="CHEBI:18420"/>
    </cofactor>
</comment>
<evidence type="ECO:0000256" key="15">
    <source>
        <dbReference type="SAM" id="Phobius"/>
    </source>
</evidence>
<keyword evidence="8" id="KW-0067">ATP-binding</keyword>
<dbReference type="FunFam" id="3.40.50.12780:FF:000003">
    <property type="entry name" value="Long-chain-fatty-acid--CoA ligase FadD"/>
    <property type="match status" value="1"/>
</dbReference>
<dbReference type="NCBIfam" id="NF005463">
    <property type="entry name" value="PRK07059.1"/>
    <property type="match status" value="1"/>
</dbReference>
<dbReference type="GO" id="GO:0016020">
    <property type="term" value="C:membrane"/>
    <property type="evidence" value="ECO:0007669"/>
    <property type="project" value="UniProtKB-SubCell"/>
</dbReference>
<keyword evidence="10" id="KW-0443">Lipid metabolism</keyword>
<dbReference type="KEGG" id="rpc:RPC_4074"/>
<dbReference type="AlphaFoldDB" id="Q20Z36"/>
<dbReference type="PROSITE" id="PS00455">
    <property type="entry name" value="AMP_BINDING"/>
    <property type="match status" value="1"/>
</dbReference>
<evidence type="ECO:0000256" key="1">
    <source>
        <dbReference type="ARBA" id="ARBA00001946"/>
    </source>
</evidence>
<dbReference type="eggNOG" id="COG0318">
    <property type="taxonomic scope" value="Bacteria"/>
</dbReference>
<dbReference type="Gene3D" id="3.30.300.30">
    <property type="match status" value="1"/>
</dbReference>
<dbReference type="InterPro" id="IPR045851">
    <property type="entry name" value="AMP-bd_C_sf"/>
</dbReference>
<evidence type="ECO:0000256" key="2">
    <source>
        <dbReference type="ARBA" id="ARBA00004170"/>
    </source>
</evidence>
<feature type="transmembrane region" description="Helical" evidence="15">
    <location>
        <begin position="261"/>
        <end position="284"/>
    </location>
</feature>
<keyword evidence="15" id="KW-0812">Transmembrane</keyword>
<evidence type="ECO:0000256" key="3">
    <source>
        <dbReference type="ARBA" id="ARBA00005005"/>
    </source>
</evidence>
<dbReference type="GO" id="GO:0005524">
    <property type="term" value="F:ATP binding"/>
    <property type="evidence" value="ECO:0007669"/>
    <property type="project" value="UniProtKB-KW"/>
</dbReference>
<comment type="subcellular location">
    <subcellularLocation>
        <location evidence="2">Membrane</location>
        <topology evidence="2">Peripheral membrane protein</topology>
    </subcellularLocation>
</comment>
<dbReference type="InterPro" id="IPR050237">
    <property type="entry name" value="ATP-dep_AMP-bd_enzyme"/>
</dbReference>
<feature type="domain" description="AMP-dependent synthetase/ligase" evidence="16">
    <location>
        <begin position="29"/>
        <end position="421"/>
    </location>
</feature>
<dbReference type="Pfam" id="PF00501">
    <property type="entry name" value="AMP-binding"/>
    <property type="match status" value="1"/>
</dbReference>
<evidence type="ECO:0000256" key="4">
    <source>
        <dbReference type="ARBA" id="ARBA00006432"/>
    </source>
</evidence>
<feature type="domain" description="AMP-binding enzyme C-terminal" evidence="17">
    <location>
        <begin position="472"/>
        <end position="546"/>
    </location>
</feature>
<protein>
    <recommendedName>
        <fullName evidence="13">Long-chain-fatty-acid--CoA ligase</fullName>
        <ecNumber evidence="12">6.2.1.3</ecNumber>
    </recommendedName>
    <alternativeName>
        <fullName evidence="14">Long-chain acyl-CoA synthetase</fullName>
    </alternativeName>
</protein>
<dbReference type="PANTHER" id="PTHR43767">
    <property type="entry name" value="LONG-CHAIN-FATTY-ACID--COA LIGASE"/>
    <property type="match status" value="1"/>
</dbReference>
<evidence type="ECO:0000256" key="12">
    <source>
        <dbReference type="ARBA" id="ARBA00026121"/>
    </source>
</evidence>
<keyword evidence="11 15" id="KW-0472">Membrane</keyword>
<dbReference type="SUPFAM" id="SSF56801">
    <property type="entry name" value="Acetyl-CoA synthetase-like"/>
    <property type="match status" value="1"/>
</dbReference>
<dbReference type="Pfam" id="PF13193">
    <property type="entry name" value="AMP-binding_C"/>
    <property type="match status" value="1"/>
</dbReference>
<keyword evidence="15" id="KW-1133">Transmembrane helix</keyword>
<evidence type="ECO:0000256" key="10">
    <source>
        <dbReference type="ARBA" id="ARBA00023098"/>
    </source>
</evidence>
<dbReference type="RefSeq" id="WP_011474481.1">
    <property type="nucleotide sequence ID" value="NC_007925.1"/>
</dbReference>
<dbReference type="InterPro" id="IPR025110">
    <property type="entry name" value="AMP-bd_C"/>
</dbReference>
<dbReference type="Gene3D" id="3.40.50.12780">
    <property type="entry name" value="N-terminal domain of ligase-like"/>
    <property type="match status" value="1"/>
</dbReference>
<evidence type="ECO:0000256" key="9">
    <source>
        <dbReference type="ARBA" id="ARBA00022842"/>
    </source>
</evidence>
<evidence type="ECO:0000256" key="7">
    <source>
        <dbReference type="ARBA" id="ARBA00022832"/>
    </source>
</evidence>
<evidence type="ECO:0000259" key="17">
    <source>
        <dbReference type="Pfam" id="PF13193"/>
    </source>
</evidence>
<dbReference type="OrthoDB" id="9803968at2"/>
<evidence type="ECO:0000256" key="6">
    <source>
        <dbReference type="ARBA" id="ARBA00022741"/>
    </source>
</evidence>
<sequence length="561" mass="61285">MERIWLKHYPPGVPADIDVNQYPSLVDLLEESFAKFRDRKAFICMDKAISYGQLDEMSTALGAYLQSKGLKQGARVAVMMPNVLQYPIATAAVLRAGFAVVNVNPLYTPRELEHQLKDSGAEAIIVLENFASTVEHVIARTGVKHVIVGAMGDLLGFKGVIVNFVVRRVKKMVPAFSLPSKVAFNDALAAGRSLKFAKPTIGPDDVAFLQYTGGTTGVSKGATLLHRNVVANVLQNDAWLQPALTKPPHVDQLFIVCALPLYHIFALTVCFLLAMRAGGVNLLIPNPRDMKSFIKELKKYQVNSFPAVNTLYNGLLHAEGFDQVDFSKLKISNGGGMAVQRPVAEQWSKLTGCGIAEGYGLSETAPVLTCNPATIDSFTGSIGLPLPSTYLSIRDDAGNELSLGQIGEICAKGPQVMAGYWNMPEETALVMTEDGYFRTGDIGVMSEDGSTKIVDRKKDMILVSGFNVYPNEVEEVIATHPGVLECAVVGVHDSRSNESVKAFVVRKDPEVTAEEIIKFCHTQLTNYKVPKQIEFRTELPKTNVGKILRRQLRDEKKQAAA</sequence>
<dbReference type="InterPro" id="IPR000873">
    <property type="entry name" value="AMP-dep_synth/lig_dom"/>
</dbReference>
<dbReference type="InterPro" id="IPR020845">
    <property type="entry name" value="AMP-binding_CS"/>
</dbReference>
<keyword evidence="9" id="KW-0460">Magnesium</keyword>
<keyword evidence="5 18" id="KW-0436">Ligase</keyword>
<dbReference type="PANTHER" id="PTHR43767:SF8">
    <property type="entry name" value="LONG-CHAIN-FATTY-ACID--COA LIGASE"/>
    <property type="match status" value="1"/>
</dbReference>
<comment type="similarity">
    <text evidence="4">Belongs to the ATP-dependent AMP-binding enzyme family.</text>
</comment>
<dbReference type="CDD" id="cd05936">
    <property type="entry name" value="FC-FACS_FadD_like"/>
    <property type="match status" value="1"/>
</dbReference>
<reference evidence="18" key="1">
    <citation type="submission" date="2006-03" db="EMBL/GenBank/DDBJ databases">
        <title>Complete sequence of Rhodopseudomonas palustris BisB18.</title>
        <authorList>
            <consortium name="US DOE Joint Genome Institute"/>
            <person name="Copeland A."/>
            <person name="Lucas S."/>
            <person name="Lapidus A."/>
            <person name="Barry K."/>
            <person name="Detter J.C."/>
            <person name="Glavina del Rio T."/>
            <person name="Hammon N."/>
            <person name="Israni S."/>
            <person name="Dalin E."/>
            <person name="Tice H."/>
            <person name="Pitluck S."/>
            <person name="Chain P."/>
            <person name="Malfatti S."/>
            <person name="Shin M."/>
            <person name="Vergez L."/>
            <person name="Schmutz J."/>
            <person name="Larimer F."/>
            <person name="Land M."/>
            <person name="Hauser L."/>
            <person name="Pelletier D.A."/>
            <person name="Kyrpides N."/>
            <person name="Anderson I."/>
            <person name="Oda Y."/>
            <person name="Harwood C.S."/>
            <person name="Richardson P."/>
        </authorList>
    </citation>
    <scope>NUCLEOTIDE SEQUENCE [LARGE SCALE GENOMIC DNA]</scope>
    <source>
        <strain evidence="18">BisB18</strain>
    </source>
</reference>
<proteinExistence type="inferred from homology"/>
<dbReference type="InterPro" id="IPR042099">
    <property type="entry name" value="ANL_N_sf"/>
</dbReference>
<accession>Q20Z36</accession>
<gene>
    <name evidence="18" type="ordered locus">RPC_4074</name>
</gene>
<name>Q20Z36_RHOPB</name>
<evidence type="ECO:0000256" key="11">
    <source>
        <dbReference type="ARBA" id="ARBA00023136"/>
    </source>
</evidence>
<organism evidence="18">
    <name type="scientific">Rhodopseudomonas palustris (strain BisB18)</name>
    <dbReference type="NCBI Taxonomy" id="316056"/>
    <lineage>
        <taxon>Bacteria</taxon>
        <taxon>Pseudomonadati</taxon>
        <taxon>Pseudomonadota</taxon>
        <taxon>Alphaproteobacteria</taxon>
        <taxon>Hyphomicrobiales</taxon>
        <taxon>Nitrobacteraceae</taxon>
        <taxon>Rhodopseudomonas</taxon>
    </lineage>
</organism>
<evidence type="ECO:0000256" key="8">
    <source>
        <dbReference type="ARBA" id="ARBA00022840"/>
    </source>
</evidence>
<dbReference type="EMBL" id="CP000301">
    <property type="protein sequence ID" value="ABD89600.1"/>
    <property type="molecule type" value="Genomic_DNA"/>
</dbReference>
<dbReference type="HOGENOM" id="CLU_000022_59_9_5"/>
<keyword evidence="6" id="KW-0547">Nucleotide-binding</keyword>
<evidence type="ECO:0000259" key="16">
    <source>
        <dbReference type="Pfam" id="PF00501"/>
    </source>
</evidence>